<dbReference type="Pfam" id="PF21202">
    <property type="entry name" value="SLX1_C"/>
    <property type="match status" value="1"/>
</dbReference>
<dbReference type="PANTHER" id="PTHR20208:SF10">
    <property type="entry name" value="STRUCTURE-SPECIFIC ENDONUCLEASE SUBUNIT SLX1"/>
    <property type="match status" value="1"/>
</dbReference>
<comment type="function">
    <text evidence="9">Catalytic subunit of the SLX1-SLX4 structure-specific endonuclease that resolves DNA secondary structures generated during DNA repair and recombination. Has endonuclease activity towards branched DNA substrates, introducing single-strand cuts in duplex DNA close to junctions with ss-DNA.</text>
</comment>
<comment type="cofactor">
    <cofactor evidence="9">
        <name>a divalent metal cation</name>
        <dbReference type="ChEBI" id="CHEBI:60240"/>
    </cofactor>
</comment>
<dbReference type="PROSITE" id="PS00354">
    <property type="entry name" value="HMGI_Y"/>
    <property type="match status" value="1"/>
</dbReference>
<comment type="caution">
    <text evidence="12">The sequence shown here is derived from an EMBL/GenBank/DDBJ whole genome shotgun (WGS) entry which is preliminary data.</text>
</comment>
<keyword evidence="8 9" id="KW-0539">Nucleus</keyword>
<evidence type="ECO:0000256" key="5">
    <source>
        <dbReference type="ARBA" id="ARBA00022801"/>
    </source>
</evidence>
<dbReference type="EMBL" id="RWJN01000316">
    <property type="protein sequence ID" value="TCD63194.1"/>
    <property type="molecule type" value="Genomic_DNA"/>
</dbReference>
<reference evidence="12 13" key="1">
    <citation type="submission" date="2018-11" db="EMBL/GenBank/DDBJ databases">
        <title>Genome assembly of Steccherinum ochraceum LE-BIN_3174, the white-rot fungus of the Steccherinaceae family (The Residual Polyporoid clade, Polyporales, Basidiomycota).</title>
        <authorList>
            <person name="Fedorova T.V."/>
            <person name="Glazunova O.A."/>
            <person name="Landesman E.O."/>
            <person name="Moiseenko K.V."/>
            <person name="Psurtseva N.V."/>
            <person name="Savinova O.S."/>
            <person name="Shakhova N.V."/>
            <person name="Tyazhelova T.V."/>
            <person name="Vasina D.V."/>
        </authorList>
    </citation>
    <scope>NUCLEOTIDE SEQUENCE [LARGE SCALE GENOMIC DNA]</scope>
    <source>
        <strain evidence="12 13">LE-BIN_3174</strain>
    </source>
</reference>
<keyword evidence="13" id="KW-1185">Reference proteome</keyword>
<dbReference type="InterPro" id="IPR017956">
    <property type="entry name" value="AT_hook_DNA-bd_motif"/>
</dbReference>
<feature type="compositionally biased region" description="Basic residues" evidence="10">
    <location>
        <begin position="509"/>
        <end position="524"/>
    </location>
</feature>
<dbReference type="PRINTS" id="PR00929">
    <property type="entry name" value="ATHOOK"/>
</dbReference>
<dbReference type="GO" id="GO:0017108">
    <property type="term" value="F:5'-flap endonuclease activity"/>
    <property type="evidence" value="ECO:0007669"/>
    <property type="project" value="InterPro"/>
</dbReference>
<name>A0A4R0RLK8_9APHY</name>
<dbReference type="Pfam" id="PF01541">
    <property type="entry name" value="GIY-YIG"/>
    <property type="match status" value="1"/>
</dbReference>
<evidence type="ECO:0000256" key="9">
    <source>
        <dbReference type="HAMAP-Rule" id="MF_03100"/>
    </source>
</evidence>
<dbReference type="GO" id="GO:0008821">
    <property type="term" value="F:crossover junction DNA endonuclease activity"/>
    <property type="evidence" value="ECO:0007669"/>
    <property type="project" value="TreeGrafter"/>
</dbReference>
<protein>
    <submittedName>
        <fullName evidence="12">Slx4p interacting protein</fullName>
    </submittedName>
</protein>
<organism evidence="12 13">
    <name type="scientific">Steccherinum ochraceum</name>
    <dbReference type="NCBI Taxonomy" id="92696"/>
    <lineage>
        <taxon>Eukaryota</taxon>
        <taxon>Fungi</taxon>
        <taxon>Dikarya</taxon>
        <taxon>Basidiomycota</taxon>
        <taxon>Agaricomycotina</taxon>
        <taxon>Agaricomycetes</taxon>
        <taxon>Polyporales</taxon>
        <taxon>Steccherinaceae</taxon>
        <taxon>Steccherinum</taxon>
    </lineage>
</organism>
<evidence type="ECO:0000256" key="1">
    <source>
        <dbReference type="ARBA" id="ARBA00004123"/>
    </source>
</evidence>
<keyword evidence="4 9" id="KW-0227">DNA damage</keyword>
<dbReference type="SMART" id="SM00384">
    <property type="entry name" value="AT_hook"/>
    <property type="match status" value="2"/>
</dbReference>
<keyword evidence="6 9" id="KW-0233">DNA recombination</keyword>
<dbReference type="PANTHER" id="PTHR20208">
    <property type="entry name" value="STRUCTURE-SPECIFIC ENDONUCLEASE SUBUNIT SLX1"/>
    <property type="match status" value="1"/>
</dbReference>
<dbReference type="PROSITE" id="PS50164">
    <property type="entry name" value="GIY_YIG"/>
    <property type="match status" value="1"/>
</dbReference>
<dbReference type="GO" id="GO:0006355">
    <property type="term" value="P:regulation of DNA-templated transcription"/>
    <property type="evidence" value="ECO:0007669"/>
    <property type="project" value="InterPro"/>
</dbReference>
<evidence type="ECO:0000256" key="10">
    <source>
        <dbReference type="SAM" id="MobiDB-lite"/>
    </source>
</evidence>
<evidence type="ECO:0000256" key="7">
    <source>
        <dbReference type="ARBA" id="ARBA00023204"/>
    </source>
</evidence>
<dbReference type="InterPro" id="IPR035901">
    <property type="entry name" value="GIY-YIG_endonuc_sf"/>
</dbReference>
<keyword evidence="7 9" id="KW-0234">DNA repair</keyword>
<evidence type="ECO:0000256" key="3">
    <source>
        <dbReference type="ARBA" id="ARBA00022759"/>
    </source>
</evidence>
<dbReference type="InterPro" id="IPR000637">
    <property type="entry name" value="HMGI/Y_DNA-bd_CS"/>
</dbReference>
<evidence type="ECO:0000313" key="12">
    <source>
        <dbReference type="EMBL" id="TCD63194.1"/>
    </source>
</evidence>
<evidence type="ECO:0000256" key="4">
    <source>
        <dbReference type="ARBA" id="ARBA00022763"/>
    </source>
</evidence>
<feature type="compositionally biased region" description="Low complexity" evidence="10">
    <location>
        <begin position="548"/>
        <end position="558"/>
    </location>
</feature>
<dbReference type="GO" id="GO:0033557">
    <property type="term" value="C:Slx1-Slx4 complex"/>
    <property type="evidence" value="ECO:0007669"/>
    <property type="project" value="UniProtKB-UniRule"/>
</dbReference>
<dbReference type="HAMAP" id="MF_03100">
    <property type="entry name" value="Endonuc_su_Slx1"/>
    <property type="match status" value="1"/>
</dbReference>
<evidence type="ECO:0000256" key="6">
    <source>
        <dbReference type="ARBA" id="ARBA00023172"/>
    </source>
</evidence>
<dbReference type="OrthoDB" id="24645at2759"/>
<accession>A0A4R0RLK8</accession>
<dbReference type="InterPro" id="IPR000305">
    <property type="entry name" value="GIY-YIG_endonuc"/>
</dbReference>
<dbReference type="CDD" id="cd10455">
    <property type="entry name" value="GIY-YIG_SLX1"/>
    <property type="match status" value="1"/>
</dbReference>
<feature type="region of interest" description="Disordered" evidence="10">
    <location>
        <begin position="509"/>
        <end position="580"/>
    </location>
</feature>
<comment type="similarity">
    <text evidence="9">Belongs to the SLX1 family.</text>
</comment>
<dbReference type="GO" id="GO:0003677">
    <property type="term" value="F:DNA binding"/>
    <property type="evidence" value="ECO:0007669"/>
    <property type="project" value="InterPro"/>
</dbReference>
<dbReference type="InterPro" id="IPR013083">
    <property type="entry name" value="Znf_RING/FYVE/PHD"/>
</dbReference>
<keyword evidence="2 9" id="KW-0540">Nuclease</keyword>
<dbReference type="GO" id="GO:0000724">
    <property type="term" value="P:double-strand break repair via homologous recombination"/>
    <property type="evidence" value="ECO:0007669"/>
    <property type="project" value="TreeGrafter"/>
</dbReference>
<sequence length="640" mass="69525">MTSQKSRSTLVDHRFPAFYACYLLKSIRTPKSTATYIGSTPSPPRRIRQHNGEISQGAWKTKHNRPWVMQMIVHGFPSKLAALQFEWAWQHPHISRHLRDDDGRAVFSRSRGAGKMKGNVQIARTMISSSPYNTWPLHVKFFTEEAQKVWKDAAKVVADASLPPGFTTVLELEGVDGKSGHRGTGRKGPIQVADEQFTTAHLKKSDKLCTAAPNCAICHDSITDVRKNHLNHGLCPSGDCTATYHLTCLAQSFLTDSSPSTSAASTDLMPRGGECSSCRTYILWGDVIRGCYRRHAGGKVTLEEEEEETEGEEAEAEGRELSDLDAMDVDDGPVAAAPPKRGRGRPRKSLELTQPPALPPAPVTVKRGGRLRKSPSPARPDVLAPIPVPNSPAPPPVSPKKRGRPRKDVEAVPMAGPSSPKAARLRKDAWMSVSDEEMPDAIGRAKSSTAKGKAPARPRPKAKAPARTRNAPSSESDDAEFFDLNAISSDDEFDDAPLAPRIDMANFRKFTKAPKPKPGAKAKAKPLAPAPVPPRSTAIIIPAPPPALRTLPASRPAPTLNPKAVSLSDLDESEESEQMSLSLDRLIPNRRVPTLDPRTEDALADRLSTLSVSSPCPSGDELALGMGRMEKEREVIELSD</sequence>
<feature type="region of interest" description="Disordered" evidence="10">
    <location>
        <begin position="300"/>
        <end position="481"/>
    </location>
</feature>
<dbReference type="FunFam" id="3.40.1440.10:FF:000006">
    <property type="entry name" value="Structure-specific endonuclease subunit SLX1"/>
    <property type="match status" value="1"/>
</dbReference>
<comment type="subcellular location">
    <subcellularLocation>
        <location evidence="1 9">Nucleus</location>
    </subcellularLocation>
</comment>
<dbReference type="InterPro" id="IPR050381">
    <property type="entry name" value="SLX1_endonuclease"/>
</dbReference>
<comment type="subunit">
    <text evidence="9">Forms a heterodimer with SLX4.</text>
</comment>
<dbReference type="InterPro" id="IPR048749">
    <property type="entry name" value="SLX1_C"/>
</dbReference>
<evidence type="ECO:0000259" key="11">
    <source>
        <dbReference type="PROSITE" id="PS50164"/>
    </source>
</evidence>
<dbReference type="Gene3D" id="3.40.1440.10">
    <property type="entry name" value="GIY-YIG endonuclease"/>
    <property type="match status" value="1"/>
</dbReference>
<keyword evidence="5 9" id="KW-0378">Hydrolase</keyword>
<feature type="compositionally biased region" description="Basic residues" evidence="10">
    <location>
        <begin position="454"/>
        <end position="466"/>
    </location>
</feature>
<comment type="caution">
    <text evidence="9">Lacks conserved residue(s) required for the propagation of feature annotation.</text>
</comment>
<gene>
    <name evidence="12" type="primary">SLX1</name>
    <name evidence="12" type="ORF">EIP91_005861</name>
</gene>
<evidence type="ECO:0000313" key="13">
    <source>
        <dbReference type="Proteomes" id="UP000292702"/>
    </source>
</evidence>
<evidence type="ECO:0000256" key="2">
    <source>
        <dbReference type="ARBA" id="ARBA00022722"/>
    </source>
</evidence>
<feature type="compositionally biased region" description="Acidic residues" evidence="10">
    <location>
        <begin position="303"/>
        <end position="315"/>
    </location>
</feature>
<feature type="compositionally biased region" description="Pro residues" evidence="10">
    <location>
        <begin position="386"/>
        <end position="398"/>
    </location>
</feature>
<dbReference type="InterPro" id="IPR027520">
    <property type="entry name" value="Slx1"/>
</dbReference>
<dbReference type="STRING" id="92696.A0A4R0RLK8"/>
<dbReference type="AlphaFoldDB" id="A0A4R0RLK8"/>
<dbReference type="Proteomes" id="UP000292702">
    <property type="component" value="Unassembled WGS sequence"/>
</dbReference>
<evidence type="ECO:0000256" key="8">
    <source>
        <dbReference type="ARBA" id="ARBA00023242"/>
    </source>
</evidence>
<dbReference type="Gene3D" id="3.30.40.10">
    <property type="entry name" value="Zinc/RING finger domain, C3HC4 (zinc finger)"/>
    <property type="match status" value="1"/>
</dbReference>
<proteinExistence type="inferred from homology"/>
<feature type="domain" description="GIY-YIG" evidence="11">
    <location>
        <begin position="17"/>
        <end position="99"/>
    </location>
</feature>
<keyword evidence="3 9" id="KW-0255">Endonuclease</keyword>